<sequence length="502" mass="56754">MGHPTNRPFLFIHSNGPTHMHHRDESIKSEIRRHIMVDIGKARRKSPRNPHVDVLMQPLTEAELQRLKSRRSTKTTNRTREEQSAALLSATRADEQPVVPSPTPPFWEQHPLLVLEQQWEMDMFSAYGIALVMSEGRNWMAKNALAAGFWFPFAFRASKFLHQFRRILTSPDMLAAVSSVQGSVFHMLALRRSMGTISCIERILADSDLSRATANNVIRGVLASICYNFVSAEFAQALVHIKGLGLLVSAKGGVGSFQDDEDLRLMIFWVDVTAALLFNSRPQFPLPWDLLPELQSSDILPIPLLKLATETERTEDRYTAGVISCLRDLSAFASYIESELAVRGDALWEDEEGMGLRLNPITYRLLTLSPTPKPTSQHPSVASAIQLGQILWIIWIKRRYRSYPGSPAGYASKLFRLMLHWRVWGAAEADLLSVRLWLLVLCAVSSYGADEQRVTVNMIADVMERWGLGSWSEVMGYICQMPWVSVFDALCVELESKLRLFE</sequence>
<evidence type="ECO:0000313" key="3">
    <source>
        <dbReference type="Proteomes" id="UP001610432"/>
    </source>
</evidence>
<proteinExistence type="predicted"/>
<name>A0ABR4L9M1_9EURO</name>
<feature type="region of interest" description="Disordered" evidence="1">
    <location>
        <begin position="65"/>
        <end position="101"/>
    </location>
</feature>
<protein>
    <submittedName>
        <fullName evidence="2">Uncharacterized protein</fullName>
    </submittedName>
</protein>
<dbReference type="Proteomes" id="UP001610432">
    <property type="component" value="Unassembled WGS sequence"/>
</dbReference>
<comment type="caution">
    <text evidence="2">The sequence shown here is derived from an EMBL/GenBank/DDBJ whole genome shotgun (WGS) entry which is preliminary data.</text>
</comment>
<feature type="region of interest" description="Disordered" evidence="1">
    <location>
        <begin position="1"/>
        <end position="22"/>
    </location>
</feature>
<dbReference type="PANTHER" id="PTHR37540">
    <property type="entry name" value="TRANSCRIPTION FACTOR (ACR-2), PUTATIVE-RELATED-RELATED"/>
    <property type="match status" value="1"/>
</dbReference>
<dbReference type="EMBL" id="JBFXLQ010000072">
    <property type="protein sequence ID" value="KAL2861229.1"/>
    <property type="molecule type" value="Genomic_DNA"/>
</dbReference>
<evidence type="ECO:0000256" key="1">
    <source>
        <dbReference type="SAM" id="MobiDB-lite"/>
    </source>
</evidence>
<reference evidence="2 3" key="1">
    <citation type="submission" date="2024-07" db="EMBL/GenBank/DDBJ databases">
        <title>Section-level genome sequencing and comparative genomics of Aspergillus sections Usti and Cavernicolus.</title>
        <authorList>
            <consortium name="Lawrence Berkeley National Laboratory"/>
            <person name="Nybo J.L."/>
            <person name="Vesth T.C."/>
            <person name="Theobald S."/>
            <person name="Frisvad J.C."/>
            <person name="Larsen T.O."/>
            <person name="Kjaerboelling I."/>
            <person name="Rothschild-Mancinelli K."/>
            <person name="Lyhne E.K."/>
            <person name="Kogle M.E."/>
            <person name="Barry K."/>
            <person name="Clum A."/>
            <person name="Na H."/>
            <person name="Ledsgaard L."/>
            <person name="Lin J."/>
            <person name="Lipzen A."/>
            <person name="Kuo A."/>
            <person name="Riley R."/>
            <person name="Mondo S."/>
            <person name="Labutti K."/>
            <person name="Haridas S."/>
            <person name="Pangalinan J."/>
            <person name="Salamov A.A."/>
            <person name="Simmons B.A."/>
            <person name="Magnuson J.K."/>
            <person name="Chen J."/>
            <person name="Drula E."/>
            <person name="Henrissat B."/>
            <person name="Wiebenga A."/>
            <person name="Lubbers R.J."/>
            <person name="Gomes A.C."/>
            <person name="Macurrencykelacurrency M.R."/>
            <person name="Stajich J."/>
            <person name="Grigoriev I.V."/>
            <person name="Mortensen U.H."/>
            <person name="De Vries R.P."/>
            <person name="Baker S.E."/>
            <person name="Andersen M.R."/>
        </authorList>
    </citation>
    <scope>NUCLEOTIDE SEQUENCE [LARGE SCALE GENOMIC DNA]</scope>
    <source>
        <strain evidence="2 3">CBS 449.75</strain>
    </source>
</reference>
<organism evidence="2 3">
    <name type="scientific">Aspergillus lucknowensis</name>
    <dbReference type="NCBI Taxonomy" id="176173"/>
    <lineage>
        <taxon>Eukaryota</taxon>
        <taxon>Fungi</taxon>
        <taxon>Dikarya</taxon>
        <taxon>Ascomycota</taxon>
        <taxon>Pezizomycotina</taxon>
        <taxon>Eurotiomycetes</taxon>
        <taxon>Eurotiomycetidae</taxon>
        <taxon>Eurotiales</taxon>
        <taxon>Aspergillaceae</taxon>
        <taxon>Aspergillus</taxon>
        <taxon>Aspergillus subgen. Nidulantes</taxon>
    </lineage>
</organism>
<gene>
    <name evidence="2" type="ORF">BJX67DRAFT_310972</name>
</gene>
<dbReference type="GeneID" id="98142229"/>
<dbReference type="PANTHER" id="PTHR37540:SF5">
    <property type="entry name" value="TRANSCRIPTION FACTOR DOMAIN-CONTAINING PROTEIN"/>
    <property type="match status" value="1"/>
</dbReference>
<accession>A0ABR4L9M1</accession>
<dbReference type="RefSeq" id="XP_070881123.1">
    <property type="nucleotide sequence ID" value="XM_071027157.1"/>
</dbReference>
<keyword evidence="3" id="KW-1185">Reference proteome</keyword>
<evidence type="ECO:0000313" key="2">
    <source>
        <dbReference type="EMBL" id="KAL2861229.1"/>
    </source>
</evidence>